<accession>A0ABU5GZX7</accession>
<evidence type="ECO:0000313" key="2">
    <source>
        <dbReference type="EMBL" id="MDY7225400.1"/>
    </source>
</evidence>
<reference evidence="2 3" key="1">
    <citation type="submission" date="2023-12" db="EMBL/GenBank/DDBJ databases">
        <title>the genome sequence of Hyalangium sp. s54d21.</title>
        <authorList>
            <person name="Zhang X."/>
        </authorList>
    </citation>
    <scope>NUCLEOTIDE SEQUENCE [LARGE SCALE GENOMIC DNA]</scope>
    <source>
        <strain evidence="3">s54d21</strain>
    </source>
</reference>
<protein>
    <recommendedName>
        <fullName evidence="4">Lipoprotein</fullName>
    </recommendedName>
</protein>
<feature type="compositionally biased region" description="Basic and acidic residues" evidence="1">
    <location>
        <begin position="587"/>
        <end position="599"/>
    </location>
</feature>
<feature type="region of interest" description="Disordered" evidence="1">
    <location>
        <begin position="552"/>
        <end position="599"/>
    </location>
</feature>
<dbReference type="EMBL" id="JAXIVS010000001">
    <property type="protein sequence ID" value="MDY7225400.1"/>
    <property type="molecule type" value="Genomic_DNA"/>
</dbReference>
<dbReference type="RefSeq" id="WP_321544110.1">
    <property type="nucleotide sequence ID" value="NZ_JAXIVS010000001.1"/>
</dbReference>
<dbReference type="PROSITE" id="PS51257">
    <property type="entry name" value="PROKAR_LIPOPROTEIN"/>
    <property type="match status" value="1"/>
</dbReference>
<name>A0ABU5GZX7_9BACT</name>
<evidence type="ECO:0008006" key="4">
    <source>
        <dbReference type="Google" id="ProtNLM"/>
    </source>
</evidence>
<proteinExistence type="predicted"/>
<keyword evidence="3" id="KW-1185">Reference proteome</keyword>
<sequence>MSPRAAVLLSSLLLLASACRRTEAQSSKDAGTPSATADAATQARVDLRNDVLSHRTPYIPPQCYTKTRGAQGRIHNPCFVCHQSSRAPNYIDDAALQLDFAFPAVARRNPWANLFVDRRKAIAAMPDAELLAYVRQSNYLAPDGAPALARTLQKVPKDWDLDGNGRWDGWSPDIAFRFDERGFDVRPDGSLTGWRAFAYYPFPGTFWPTNGSFGDVLIRLPEAFRQDENGQADVTVYTLNLAILEALVARRDVPIEPLEEKRFGVDLDGDGKLATAKQVRYLWKPPQLTMSWVGRARALQQQEAVHLAAGLFPEDTEFAHTVRYLDVVEGKPRMAARLKELRYMVKKGWISYGAFMQAASREAREAEQTPDKTRALGGVFEQGVGNGAGWRLQGFIEDAQGQLRPQSREEHAFCLGCHSGVGATDDSVFSFGRKLPASEFQAGWFHWSQRGLEGVREPVRADGHGEYAYYLKHNGAGDELRANTEVLERFFNPDGALRPEAAQALREDISTLLLPSPERAIQLDKAYRLIVREQSFTRGRDAILAPADNVHRELPADGPEMETGVSDALPGPREGKLGPYPGLLARPKPEPSKGLTDAR</sequence>
<gene>
    <name evidence="2" type="ORF">SYV04_03365</name>
</gene>
<organism evidence="2 3">
    <name type="scientific">Hyalangium rubrum</name>
    <dbReference type="NCBI Taxonomy" id="3103134"/>
    <lineage>
        <taxon>Bacteria</taxon>
        <taxon>Pseudomonadati</taxon>
        <taxon>Myxococcota</taxon>
        <taxon>Myxococcia</taxon>
        <taxon>Myxococcales</taxon>
        <taxon>Cystobacterineae</taxon>
        <taxon>Archangiaceae</taxon>
        <taxon>Hyalangium</taxon>
    </lineage>
</organism>
<dbReference type="Proteomes" id="UP001291309">
    <property type="component" value="Unassembled WGS sequence"/>
</dbReference>
<evidence type="ECO:0000313" key="3">
    <source>
        <dbReference type="Proteomes" id="UP001291309"/>
    </source>
</evidence>
<evidence type="ECO:0000256" key="1">
    <source>
        <dbReference type="SAM" id="MobiDB-lite"/>
    </source>
</evidence>
<comment type="caution">
    <text evidence="2">The sequence shown here is derived from an EMBL/GenBank/DDBJ whole genome shotgun (WGS) entry which is preliminary data.</text>
</comment>